<keyword evidence="3" id="KW-1185">Reference proteome</keyword>
<gene>
    <name evidence="2" type="ORF">BKA14_002594</name>
</gene>
<proteinExistence type="predicted"/>
<dbReference type="Proteomes" id="UP000542742">
    <property type="component" value="Unassembled WGS sequence"/>
</dbReference>
<dbReference type="InterPro" id="IPR012349">
    <property type="entry name" value="Split_barrel_FMN-bd"/>
</dbReference>
<organism evidence="2 3">
    <name type="scientific">Paractinoplanes abujensis</name>
    <dbReference type="NCBI Taxonomy" id="882441"/>
    <lineage>
        <taxon>Bacteria</taxon>
        <taxon>Bacillati</taxon>
        <taxon>Actinomycetota</taxon>
        <taxon>Actinomycetes</taxon>
        <taxon>Micromonosporales</taxon>
        <taxon>Micromonosporaceae</taxon>
        <taxon>Paractinoplanes</taxon>
    </lineage>
</organism>
<reference evidence="2 3" key="1">
    <citation type="submission" date="2020-08" db="EMBL/GenBank/DDBJ databases">
        <title>Sequencing the genomes of 1000 actinobacteria strains.</title>
        <authorList>
            <person name="Klenk H.-P."/>
        </authorList>
    </citation>
    <scope>NUCLEOTIDE SEQUENCE [LARGE SCALE GENOMIC DNA]</scope>
    <source>
        <strain evidence="2 3">DSM 45518</strain>
    </source>
</reference>
<evidence type="ECO:0000313" key="3">
    <source>
        <dbReference type="Proteomes" id="UP000542742"/>
    </source>
</evidence>
<accession>A0A7W7CPP8</accession>
<dbReference type="AlphaFoldDB" id="A0A7W7CPP8"/>
<dbReference type="Pfam" id="PF01243">
    <property type="entry name" value="PNPOx_N"/>
    <property type="match status" value="1"/>
</dbReference>
<dbReference type="RefSeq" id="WP_184951164.1">
    <property type="nucleotide sequence ID" value="NZ_BOMC01000077.1"/>
</dbReference>
<dbReference type="InterPro" id="IPR011576">
    <property type="entry name" value="Pyridox_Oxase_N"/>
</dbReference>
<dbReference type="EMBL" id="JACHMF010000001">
    <property type="protein sequence ID" value="MBB4692446.1"/>
    <property type="molecule type" value="Genomic_DNA"/>
</dbReference>
<feature type="domain" description="Pyridoxamine 5'-phosphate oxidase N-terminal" evidence="1">
    <location>
        <begin position="11"/>
        <end position="131"/>
    </location>
</feature>
<protein>
    <recommendedName>
        <fullName evidence="1">Pyridoxamine 5'-phosphate oxidase N-terminal domain-containing protein</fullName>
    </recommendedName>
</protein>
<evidence type="ECO:0000259" key="1">
    <source>
        <dbReference type="Pfam" id="PF01243"/>
    </source>
</evidence>
<comment type="caution">
    <text evidence="2">The sequence shown here is derived from an EMBL/GenBank/DDBJ whole genome shotgun (WGS) entry which is preliminary data.</text>
</comment>
<sequence>MFRDEDLKLLARPLYALLTVAPRGERWPAPRPVWFEAAPDGTLQMFSDPGAPKLAQLRDQPRASVVVTAPVGEPEHWVSVEGTVTLHDDGGAELAARLADRYYDMSVPAHQQLVEEWKAGGMTRLVLHPEKVNRFAA</sequence>
<name>A0A7W7CPP8_9ACTN</name>
<dbReference type="Gene3D" id="2.30.110.10">
    <property type="entry name" value="Electron Transport, Fmn-binding Protein, Chain A"/>
    <property type="match status" value="1"/>
</dbReference>
<dbReference type="SUPFAM" id="SSF50475">
    <property type="entry name" value="FMN-binding split barrel"/>
    <property type="match status" value="1"/>
</dbReference>
<evidence type="ECO:0000313" key="2">
    <source>
        <dbReference type="EMBL" id="MBB4692446.1"/>
    </source>
</evidence>